<evidence type="ECO:0000313" key="1">
    <source>
        <dbReference type="EMBL" id="KAK2574728.1"/>
    </source>
</evidence>
<comment type="caution">
    <text evidence="1">The sequence shown here is derived from an EMBL/GenBank/DDBJ whole genome shotgun (WGS) entry which is preliminary data.</text>
</comment>
<dbReference type="Pfam" id="PF14223">
    <property type="entry name" value="Retrotran_gag_2"/>
    <property type="match status" value="1"/>
</dbReference>
<feature type="non-terminal residue" evidence="1">
    <location>
        <position position="144"/>
    </location>
</feature>
<dbReference type="PANTHER" id="PTHR47481:SF31">
    <property type="entry name" value="OS01G0873500 PROTEIN"/>
    <property type="match status" value="1"/>
</dbReference>
<keyword evidence="2" id="KW-1185">Reference proteome</keyword>
<dbReference type="AlphaFoldDB" id="A0AAD9VHH2"/>
<gene>
    <name evidence="1" type="ORF">KPH14_012947</name>
</gene>
<sequence length="144" mass="16341">GLNIEPNQQVHIEDSASAQEAWNALEQVHQPKSRVRIMQLKKQLYQSKMKEDESMSSYISRIKIIANNLSEAGSEVKDEDLAYILLAGLPDSYENLNMSLANLPDEKFKAAEISKSLLTEFDRRKSRNMKDDEDVKEALQTGKA</sequence>
<dbReference type="EMBL" id="JAIFRP010005138">
    <property type="protein sequence ID" value="KAK2574728.1"/>
    <property type="molecule type" value="Genomic_DNA"/>
</dbReference>
<reference evidence="1" key="1">
    <citation type="submission" date="2021-08" db="EMBL/GenBank/DDBJ databases">
        <authorList>
            <person name="Misof B."/>
            <person name="Oliver O."/>
            <person name="Podsiadlowski L."/>
            <person name="Donath A."/>
            <person name="Peters R."/>
            <person name="Mayer C."/>
            <person name="Rust J."/>
            <person name="Gunkel S."/>
            <person name="Lesny P."/>
            <person name="Martin S."/>
            <person name="Oeyen J.P."/>
            <person name="Petersen M."/>
            <person name="Panagiotis P."/>
            <person name="Wilbrandt J."/>
            <person name="Tanja T."/>
        </authorList>
    </citation>
    <scope>NUCLEOTIDE SEQUENCE</scope>
    <source>
        <strain evidence="1">GBR_01_08_01A</strain>
        <tissue evidence="1">Thorax + abdomen</tissue>
    </source>
</reference>
<feature type="non-terminal residue" evidence="1">
    <location>
        <position position="1"/>
    </location>
</feature>
<dbReference type="Proteomes" id="UP001258017">
    <property type="component" value="Unassembled WGS sequence"/>
</dbReference>
<reference evidence="1" key="2">
    <citation type="journal article" date="2023" name="Commun. Biol.">
        <title>Intrasexual cuticular hydrocarbon dimorphism in a wasp sheds light on hydrocarbon biosynthesis genes in Hymenoptera.</title>
        <authorList>
            <person name="Moris V.C."/>
            <person name="Podsiadlowski L."/>
            <person name="Martin S."/>
            <person name="Oeyen J.P."/>
            <person name="Donath A."/>
            <person name="Petersen M."/>
            <person name="Wilbrandt J."/>
            <person name="Misof B."/>
            <person name="Liedtke D."/>
            <person name="Thamm M."/>
            <person name="Scheiner R."/>
            <person name="Schmitt T."/>
            <person name="Niehuis O."/>
        </authorList>
    </citation>
    <scope>NUCLEOTIDE SEQUENCE</scope>
    <source>
        <strain evidence="1">GBR_01_08_01A</strain>
    </source>
</reference>
<protein>
    <recommendedName>
        <fullName evidence="3">Retrovirus-related Pol polyprotein from transposon TNT 1-94</fullName>
    </recommendedName>
</protein>
<proteinExistence type="predicted"/>
<dbReference type="PANTHER" id="PTHR47481">
    <property type="match status" value="1"/>
</dbReference>
<organism evidence="1 2">
    <name type="scientific">Odynerus spinipes</name>
    <dbReference type="NCBI Taxonomy" id="1348599"/>
    <lineage>
        <taxon>Eukaryota</taxon>
        <taxon>Metazoa</taxon>
        <taxon>Ecdysozoa</taxon>
        <taxon>Arthropoda</taxon>
        <taxon>Hexapoda</taxon>
        <taxon>Insecta</taxon>
        <taxon>Pterygota</taxon>
        <taxon>Neoptera</taxon>
        <taxon>Endopterygota</taxon>
        <taxon>Hymenoptera</taxon>
        <taxon>Apocrita</taxon>
        <taxon>Aculeata</taxon>
        <taxon>Vespoidea</taxon>
        <taxon>Vespidae</taxon>
        <taxon>Eumeninae</taxon>
        <taxon>Odynerus</taxon>
    </lineage>
</organism>
<evidence type="ECO:0000313" key="2">
    <source>
        <dbReference type="Proteomes" id="UP001258017"/>
    </source>
</evidence>
<accession>A0AAD9VHH2</accession>
<evidence type="ECO:0008006" key="3">
    <source>
        <dbReference type="Google" id="ProtNLM"/>
    </source>
</evidence>
<name>A0AAD9VHH2_9HYME</name>